<dbReference type="AlphaFoldDB" id="A0AB39LTF6"/>
<accession>A0AB39LTF6</accession>
<name>A0AB39LTF6_9ACTN</name>
<sequence length="199" mass="22454">MTETPETSPAVYRLLPKLAEYQQLTPNNWDLRQLKRWQRLGHEADRPVRFRAEWAGERNWPEADFASGYPGAPVLSRRLVDQFGADALQASGSLLPVDIEGAKGDEYRLFLVEQVIDCLDVRRSSKPKKLNGEVKNAVYRADALPVHLPAFRLPQFPGAVQWNGWAADRLVALTGDQIEARLCWSEDPAAVPHPDPWGF</sequence>
<proteinExistence type="predicted"/>
<evidence type="ECO:0000313" key="1">
    <source>
        <dbReference type="EMBL" id="XDP97193.1"/>
    </source>
</evidence>
<dbReference type="EMBL" id="CP163429">
    <property type="protein sequence ID" value="XDP97193.1"/>
    <property type="molecule type" value="Genomic_DNA"/>
</dbReference>
<gene>
    <name evidence="1" type="ORF">AB5J57_28330</name>
</gene>
<protein>
    <submittedName>
        <fullName evidence="1">Uncharacterized protein</fullName>
    </submittedName>
</protein>
<reference evidence="1" key="1">
    <citation type="submission" date="2024-07" db="EMBL/GenBank/DDBJ databases">
        <authorList>
            <person name="Yu S.T."/>
        </authorList>
    </citation>
    <scope>NUCLEOTIDE SEQUENCE</scope>
    <source>
        <strain evidence="1">R02</strain>
    </source>
</reference>
<dbReference type="RefSeq" id="WP_369160026.1">
    <property type="nucleotide sequence ID" value="NZ_CP163429.1"/>
</dbReference>
<organism evidence="1">
    <name type="scientific">Streptomyces sp. R02</name>
    <dbReference type="NCBI Taxonomy" id="3238623"/>
    <lineage>
        <taxon>Bacteria</taxon>
        <taxon>Bacillati</taxon>
        <taxon>Actinomycetota</taxon>
        <taxon>Actinomycetes</taxon>
        <taxon>Kitasatosporales</taxon>
        <taxon>Streptomycetaceae</taxon>
        <taxon>Streptomyces</taxon>
    </lineage>
</organism>